<dbReference type="SUPFAM" id="SSF55729">
    <property type="entry name" value="Acyl-CoA N-acyltransferases (Nat)"/>
    <property type="match status" value="1"/>
</dbReference>
<evidence type="ECO:0000313" key="5">
    <source>
        <dbReference type="Proteomes" id="UP000824123"/>
    </source>
</evidence>
<name>A0A9D1LRV3_9FIRM</name>
<evidence type="ECO:0000313" key="4">
    <source>
        <dbReference type="EMBL" id="HIU46877.1"/>
    </source>
</evidence>
<evidence type="ECO:0000256" key="1">
    <source>
        <dbReference type="ARBA" id="ARBA00022679"/>
    </source>
</evidence>
<gene>
    <name evidence="4" type="ORF">IAC59_06425</name>
</gene>
<dbReference type="EMBL" id="DVNK01000039">
    <property type="protein sequence ID" value="HIU46877.1"/>
    <property type="molecule type" value="Genomic_DNA"/>
</dbReference>
<evidence type="ECO:0000259" key="3">
    <source>
        <dbReference type="PROSITE" id="PS51186"/>
    </source>
</evidence>
<proteinExistence type="predicted"/>
<reference evidence="4" key="1">
    <citation type="submission" date="2020-10" db="EMBL/GenBank/DDBJ databases">
        <authorList>
            <person name="Gilroy R."/>
        </authorList>
    </citation>
    <scope>NUCLEOTIDE SEQUENCE</scope>
    <source>
        <strain evidence="4">ChiSxjej2B14-8506</strain>
    </source>
</reference>
<dbReference type="InterPro" id="IPR016181">
    <property type="entry name" value="Acyl_CoA_acyltransferase"/>
</dbReference>
<organism evidence="4 5">
    <name type="scientific">Candidatus Fimadaptatus faecigallinarum</name>
    <dbReference type="NCBI Taxonomy" id="2840814"/>
    <lineage>
        <taxon>Bacteria</taxon>
        <taxon>Bacillati</taxon>
        <taxon>Bacillota</taxon>
        <taxon>Clostridia</taxon>
        <taxon>Eubacteriales</taxon>
        <taxon>Candidatus Fimadaptatus</taxon>
    </lineage>
</organism>
<dbReference type="InterPro" id="IPR000182">
    <property type="entry name" value="GNAT_dom"/>
</dbReference>
<dbReference type="CDD" id="cd04301">
    <property type="entry name" value="NAT_SF"/>
    <property type="match status" value="1"/>
</dbReference>
<keyword evidence="1" id="KW-0808">Transferase</keyword>
<accession>A0A9D1LRV3</accession>
<dbReference type="Pfam" id="PF00583">
    <property type="entry name" value="Acetyltransf_1"/>
    <property type="match status" value="1"/>
</dbReference>
<evidence type="ECO:0000256" key="2">
    <source>
        <dbReference type="ARBA" id="ARBA00023315"/>
    </source>
</evidence>
<dbReference type="PANTHER" id="PTHR43877">
    <property type="entry name" value="AMINOALKYLPHOSPHONATE N-ACETYLTRANSFERASE-RELATED-RELATED"/>
    <property type="match status" value="1"/>
</dbReference>
<reference evidence="4" key="2">
    <citation type="journal article" date="2021" name="PeerJ">
        <title>Extensive microbial diversity within the chicken gut microbiome revealed by metagenomics and culture.</title>
        <authorList>
            <person name="Gilroy R."/>
            <person name="Ravi A."/>
            <person name="Getino M."/>
            <person name="Pursley I."/>
            <person name="Horton D.L."/>
            <person name="Alikhan N.F."/>
            <person name="Baker D."/>
            <person name="Gharbi K."/>
            <person name="Hall N."/>
            <person name="Watson M."/>
            <person name="Adriaenssens E.M."/>
            <person name="Foster-Nyarko E."/>
            <person name="Jarju S."/>
            <person name="Secka A."/>
            <person name="Antonio M."/>
            <person name="Oren A."/>
            <person name="Chaudhuri R.R."/>
            <person name="La Ragione R."/>
            <person name="Hildebrand F."/>
            <person name="Pallen M.J."/>
        </authorList>
    </citation>
    <scope>NUCLEOTIDE SEQUENCE</scope>
    <source>
        <strain evidence="4">ChiSxjej2B14-8506</strain>
    </source>
</reference>
<protein>
    <submittedName>
        <fullName evidence="4">GNAT family N-acetyltransferase</fullName>
    </submittedName>
</protein>
<dbReference type="Proteomes" id="UP000824123">
    <property type="component" value="Unassembled WGS sequence"/>
</dbReference>
<dbReference type="PROSITE" id="PS51186">
    <property type="entry name" value="GNAT"/>
    <property type="match status" value="1"/>
</dbReference>
<sequence>MMIRVRFATPDDAAELIEMNREFNGVEGLDQDTVRQELARGTELVAVADAGERLAGYCCVQHYKSFCYPRGIAELTELYVREEYRHKGLASRMITCQLEALRKLDVDELEVITDAANAAGHAVYRANGFKEQHWTCLARKV</sequence>
<comment type="caution">
    <text evidence="4">The sequence shown here is derived from an EMBL/GenBank/DDBJ whole genome shotgun (WGS) entry which is preliminary data.</text>
</comment>
<dbReference type="GO" id="GO:0016747">
    <property type="term" value="F:acyltransferase activity, transferring groups other than amino-acyl groups"/>
    <property type="evidence" value="ECO:0007669"/>
    <property type="project" value="InterPro"/>
</dbReference>
<keyword evidence="2" id="KW-0012">Acyltransferase</keyword>
<dbReference type="InterPro" id="IPR050832">
    <property type="entry name" value="Bact_Acetyltransf"/>
</dbReference>
<dbReference type="AlphaFoldDB" id="A0A9D1LRV3"/>
<feature type="domain" description="N-acetyltransferase" evidence="3">
    <location>
        <begin position="3"/>
        <end position="141"/>
    </location>
</feature>
<dbReference type="Gene3D" id="3.40.630.30">
    <property type="match status" value="1"/>
</dbReference>